<evidence type="ECO:0000256" key="13">
    <source>
        <dbReference type="HAMAP-Rule" id="MF_00942"/>
    </source>
</evidence>
<evidence type="ECO:0000256" key="3">
    <source>
        <dbReference type="ARBA" id="ARBA00022723"/>
    </source>
</evidence>
<evidence type="ECO:0000256" key="6">
    <source>
        <dbReference type="ARBA" id="ARBA00023004"/>
    </source>
</evidence>
<keyword evidence="11 13" id="KW-0326">Glycosidase</keyword>
<dbReference type="InterPro" id="IPR004036">
    <property type="entry name" value="Endonuclease-III-like_CS2"/>
</dbReference>
<dbReference type="SUPFAM" id="SSF48150">
    <property type="entry name" value="DNA-glycosylase"/>
    <property type="match status" value="1"/>
</dbReference>
<dbReference type="GO" id="GO:0046872">
    <property type="term" value="F:metal ion binding"/>
    <property type="evidence" value="ECO:0007669"/>
    <property type="project" value="UniProtKB-KW"/>
</dbReference>
<keyword evidence="10 13" id="KW-0456">Lyase</keyword>
<evidence type="ECO:0000256" key="12">
    <source>
        <dbReference type="ARBA" id="ARBA00052915"/>
    </source>
</evidence>
<feature type="binding site" evidence="13">
    <location>
        <position position="191"/>
    </location>
    <ligand>
        <name>[4Fe-4S] cluster</name>
        <dbReference type="ChEBI" id="CHEBI:49883"/>
    </ligand>
</feature>
<dbReference type="EMBL" id="QGMY01000003">
    <property type="protein sequence ID" value="PWR73176.1"/>
    <property type="molecule type" value="Genomic_DNA"/>
</dbReference>
<evidence type="ECO:0000256" key="2">
    <source>
        <dbReference type="ARBA" id="ARBA00022485"/>
    </source>
</evidence>
<evidence type="ECO:0000256" key="9">
    <source>
        <dbReference type="ARBA" id="ARBA00023204"/>
    </source>
</evidence>
<dbReference type="EC" id="4.2.99.18" evidence="13"/>
<evidence type="ECO:0000256" key="10">
    <source>
        <dbReference type="ARBA" id="ARBA00023239"/>
    </source>
</evidence>
<dbReference type="PANTHER" id="PTHR10359">
    <property type="entry name" value="A/G-SPECIFIC ADENINE GLYCOSYLASE/ENDONUCLEASE III"/>
    <property type="match status" value="1"/>
</dbReference>
<dbReference type="GeneID" id="97549894"/>
<feature type="binding site" evidence="13">
    <location>
        <position position="201"/>
    </location>
    <ligand>
        <name>[4Fe-4S] cluster</name>
        <dbReference type="ChEBI" id="CHEBI:49883"/>
    </ligand>
</feature>
<keyword evidence="8 13" id="KW-0238">DNA-binding</keyword>
<dbReference type="HAMAP" id="MF_00942">
    <property type="entry name" value="Nth"/>
    <property type="match status" value="1"/>
</dbReference>
<dbReference type="Gene3D" id="1.10.340.30">
    <property type="entry name" value="Hypothetical protein, domain 2"/>
    <property type="match status" value="1"/>
</dbReference>
<evidence type="ECO:0000256" key="5">
    <source>
        <dbReference type="ARBA" id="ARBA00022801"/>
    </source>
</evidence>
<proteinExistence type="inferred from homology"/>
<evidence type="ECO:0000313" key="16">
    <source>
        <dbReference type="Proteomes" id="UP000245657"/>
    </source>
</evidence>
<dbReference type="SMART" id="SM00478">
    <property type="entry name" value="ENDO3c"/>
    <property type="match status" value="1"/>
</dbReference>
<gene>
    <name evidence="13 15" type="primary">nth</name>
    <name evidence="15" type="ORF">DK846_04935</name>
</gene>
<dbReference type="GO" id="GO:0003677">
    <property type="term" value="F:DNA binding"/>
    <property type="evidence" value="ECO:0007669"/>
    <property type="project" value="UniProtKB-UniRule"/>
</dbReference>
<dbReference type="PIRSF" id="PIRSF001435">
    <property type="entry name" value="Nth"/>
    <property type="match status" value="1"/>
</dbReference>
<keyword evidence="9 13" id="KW-0234">DNA repair</keyword>
<dbReference type="AlphaFoldDB" id="A0A2V2N617"/>
<dbReference type="Proteomes" id="UP000245657">
    <property type="component" value="Unassembled WGS sequence"/>
</dbReference>
<comment type="cofactor">
    <cofactor evidence="13">
        <name>[4Fe-4S] cluster</name>
        <dbReference type="ChEBI" id="CHEBI:49883"/>
    </cofactor>
    <text evidence="13">Binds 1 [4Fe-4S] cluster.</text>
</comment>
<dbReference type="CDD" id="cd00056">
    <property type="entry name" value="ENDO3c"/>
    <property type="match status" value="1"/>
</dbReference>
<protein>
    <recommendedName>
        <fullName evidence="13">Endonuclease III</fullName>
        <ecNumber evidence="13">4.2.99.18</ecNumber>
    </recommendedName>
    <alternativeName>
        <fullName evidence="13">DNA-(apurinic or apyrimidinic site) lyase</fullName>
    </alternativeName>
</protein>
<dbReference type="InterPro" id="IPR011257">
    <property type="entry name" value="DNA_glycosylase"/>
</dbReference>
<dbReference type="GO" id="GO:0051539">
    <property type="term" value="F:4 iron, 4 sulfur cluster binding"/>
    <property type="evidence" value="ECO:0007669"/>
    <property type="project" value="UniProtKB-UniRule"/>
</dbReference>
<evidence type="ECO:0000256" key="7">
    <source>
        <dbReference type="ARBA" id="ARBA00023014"/>
    </source>
</evidence>
<feature type="domain" description="HhH-GPD" evidence="14">
    <location>
        <begin position="41"/>
        <end position="189"/>
    </location>
</feature>
<dbReference type="NCBIfam" id="TIGR01083">
    <property type="entry name" value="nth"/>
    <property type="match status" value="1"/>
</dbReference>
<dbReference type="GO" id="GO:0140078">
    <property type="term" value="F:class I DNA-(apurinic or apyrimidinic site) endonuclease activity"/>
    <property type="evidence" value="ECO:0007669"/>
    <property type="project" value="UniProtKB-EC"/>
</dbReference>
<dbReference type="GO" id="GO:0141016">
    <property type="term" value="F:G/T mismatch-specific thymine-DNA glycosylase activity"/>
    <property type="evidence" value="ECO:0007669"/>
    <property type="project" value="UniProtKB-EC"/>
</dbReference>
<evidence type="ECO:0000256" key="8">
    <source>
        <dbReference type="ARBA" id="ARBA00023125"/>
    </source>
</evidence>
<dbReference type="InterPro" id="IPR023170">
    <property type="entry name" value="HhH_base_excis_C"/>
</dbReference>
<dbReference type="InterPro" id="IPR003265">
    <property type="entry name" value="HhH-GPD_domain"/>
</dbReference>
<dbReference type="PROSITE" id="PS01155">
    <property type="entry name" value="ENDONUCLEASE_III_2"/>
    <property type="match status" value="1"/>
</dbReference>
<comment type="catalytic activity">
    <reaction evidence="13">
        <text>2'-deoxyribonucleotide-(2'-deoxyribose 5'-phosphate)-2'-deoxyribonucleotide-DNA = a 3'-end 2'-deoxyribonucleotide-(2,3-dehydro-2,3-deoxyribose 5'-phosphate)-DNA + a 5'-end 5'-phospho-2'-deoxyribonucleoside-DNA + H(+)</text>
        <dbReference type="Rhea" id="RHEA:66592"/>
        <dbReference type="Rhea" id="RHEA-COMP:13180"/>
        <dbReference type="Rhea" id="RHEA-COMP:16897"/>
        <dbReference type="Rhea" id="RHEA-COMP:17067"/>
        <dbReference type="ChEBI" id="CHEBI:15378"/>
        <dbReference type="ChEBI" id="CHEBI:136412"/>
        <dbReference type="ChEBI" id="CHEBI:157695"/>
        <dbReference type="ChEBI" id="CHEBI:167181"/>
        <dbReference type="EC" id="4.2.99.18"/>
    </reaction>
</comment>
<evidence type="ECO:0000256" key="4">
    <source>
        <dbReference type="ARBA" id="ARBA00022763"/>
    </source>
</evidence>
<keyword evidence="3 13" id="KW-0479">Metal-binding</keyword>
<dbReference type="InterPro" id="IPR005759">
    <property type="entry name" value="Nth"/>
</dbReference>
<evidence type="ECO:0000256" key="11">
    <source>
        <dbReference type="ARBA" id="ARBA00023295"/>
    </source>
</evidence>
<evidence type="ECO:0000259" key="14">
    <source>
        <dbReference type="SMART" id="SM00478"/>
    </source>
</evidence>
<name>A0A2V2N617_9EURY</name>
<keyword evidence="7 13" id="KW-0411">Iron-sulfur</keyword>
<dbReference type="Gene3D" id="1.10.1670.10">
    <property type="entry name" value="Helix-hairpin-Helix base-excision DNA repair enzymes (C-terminal)"/>
    <property type="match status" value="1"/>
</dbReference>
<keyword evidence="6 13" id="KW-0408">Iron</keyword>
<sequence>MSSSVPCTIYRLLSTEYDLTSSEDEFLHFENPYQILIATILSAQTTDRTVNLVTKDLFARYPDPVSLSTARQQDVEKIIHRTGFYRAKSRNIIAAAQVLVNLYGGEVPDEINKLIELPGVGRKTANIVVHHAFDRADGIAVDTHVGRLSGRLGLSDESNPDRIEQDLLKLFPKKIWGDINGLFILHGRKVCRARKPSCSCCVLSSLCRYAALNTLQ</sequence>
<accession>A0A2V2N617</accession>
<organism evidence="15 16">
    <name type="scientific">Methanospirillum lacunae</name>
    <dbReference type="NCBI Taxonomy" id="668570"/>
    <lineage>
        <taxon>Archaea</taxon>
        <taxon>Methanobacteriati</taxon>
        <taxon>Methanobacteriota</taxon>
        <taxon>Stenosarchaea group</taxon>
        <taxon>Methanomicrobia</taxon>
        <taxon>Methanomicrobiales</taxon>
        <taxon>Methanospirillaceae</taxon>
        <taxon>Methanospirillum</taxon>
    </lineage>
</organism>
<comment type="similarity">
    <text evidence="1 13">Belongs to the Nth/MutY family.</text>
</comment>
<evidence type="ECO:0000313" key="15">
    <source>
        <dbReference type="EMBL" id="PWR73176.1"/>
    </source>
</evidence>
<dbReference type="PANTHER" id="PTHR10359:SF18">
    <property type="entry name" value="ENDONUCLEASE III"/>
    <property type="match status" value="1"/>
</dbReference>
<keyword evidence="5 13" id="KW-0378">Hydrolase</keyword>
<feature type="binding site" evidence="13">
    <location>
        <position position="198"/>
    </location>
    <ligand>
        <name>[4Fe-4S] cluster</name>
        <dbReference type="ChEBI" id="CHEBI:49883"/>
    </ligand>
</feature>
<comment type="function">
    <text evidence="13">DNA repair enzyme that has both DNA N-glycosylase activity and AP-lyase activity. The DNA N-glycosylase activity releases various damaged pyrimidines from DNA by cleaving the N-glycosidic bond, leaving an AP (apurinic/apyrimidinic) site. The AP-lyase activity cleaves the phosphodiester bond 3' to the AP site by a beta-elimination, leaving a 3'-terminal unsaturated sugar and a product with a terminal 5'-phosphate.</text>
</comment>
<reference evidence="15 16" key="1">
    <citation type="submission" date="2018-05" db="EMBL/GenBank/DDBJ databases">
        <title>Draft genome of Methanospirillum lacunae Ki8-1.</title>
        <authorList>
            <person name="Dueholm M.S."/>
            <person name="Nielsen P.H."/>
            <person name="Bakmann L.F."/>
            <person name="Otzen D.E."/>
        </authorList>
    </citation>
    <scope>NUCLEOTIDE SEQUENCE [LARGE SCALE GENOMIC DNA]</scope>
    <source>
        <strain evidence="15 16">Ki8-1</strain>
    </source>
</reference>
<dbReference type="OrthoDB" id="84708at2157"/>
<comment type="caution">
    <text evidence="15">The sequence shown here is derived from an EMBL/GenBank/DDBJ whole genome shotgun (WGS) entry which is preliminary data.</text>
</comment>
<dbReference type="Pfam" id="PF00730">
    <property type="entry name" value="HhH-GPD"/>
    <property type="match status" value="1"/>
</dbReference>
<comment type="catalytic activity">
    <reaction evidence="12">
        <text>Hydrolyzes mismatched double-stranded DNA and polynucleotides, releasing free thymine.</text>
        <dbReference type="EC" id="3.2.2.29"/>
    </reaction>
</comment>
<dbReference type="FunFam" id="1.10.340.30:FF:000001">
    <property type="entry name" value="Endonuclease III"/>
    <property type="match status" value="1"/>
</dbReference>
<dbReference type="RefSeq" id="WP_109967830.1">
    <property type="nucleotide sequence ID" value="NZ_CP176093.1"/>
</dbReference>
<keyword evidence="15" id="KW-0255">Endonuclease</keyword>
<evidence type="ECO:0000256" key="1">
    <source>
        <dbReference type="ARBA" id="ARBA00008343"/>
    </source>
</evidence>
<keyword evidence="15" id="KW-0540">Nuclease</keyword>
<dbReference type="FunFam" id="1.10.1670.10:FF:000001">
    <property type="entry name" value="Endonuclease III"/>
    <property type="match status" value="1"/>
</dbReference>
<keyword evidence="2 13" id="KW-0004">4Fe-4S</keyword>
<feature type="binding site" evidence="13">
    <location>
        <position position="207"/>
    </location>
    <ligand>
        <name>[4Fe-4S] cluster</name>
        <dbReference type="ChEBI" id="CHEBI:49883"/>
    </ligand>
</feature>
<keyword evidence="4 13" id="KW-0227">DNA damage</keyword>
<keyword evidence="16" id="KW-1185">Reference proteome</keyword>
<dbReference type="GO" id="GO:0006285">
    <property type="term" value="P:base-excision repair, AP site formation"/>
    <property type="evidence" value="ECO:0007669"/>
    <property type="project" value="TreeGrafter"/>
</dbReference>